<sequence length="70" mass="8019">MKRGIIDRFEGVYAIVEIDGAFERIDMKKLPSNAKEGDVIIINPISITLDKAETLKRRIKIKKLMEGLFK</sequence>
<reference evidence="1 2" key="1">
    <citation type="submission" date="2019-10" db="EMBL/GenBank/DDBJ databases">
        <title>Alkaliphilus serpentinus sp. nov. and Alkaliphilus pronyensis sp. nov., two novel anaerobic alkaliphilic species isolated from the serpentinized-hosted hydrothermal field of the Prony Bay (New Caledonia).</title>
        <authorList>
            <person name="Postec A."/>
        </authorList>
    </citation>
    <scope>NUCLEOTIDE SEQUENCE [LARGE SCALE GENOMIC DNA]</scope>
    <source>
        <strain evidence="1 2">LacT</strain>
    </source>
</reference>
<keyword evidence="2" id="KW-1185">Reference proteome</keyword>
<protein>
    <submittedName>
        <fullName evidence="1">DUF3006 domain-containing protein</fullName>
    </submittedName>
</protein>
<dbReference type="RefSeq" id="WP_151866316.1">
    <property type="nucleotide sequence ID" value="NZ_WBZB01000037.1"/>
</dbReference>
<gene>
    <name evidence="1" type="ORF">F8153_10535</name>
</gene>
<dbReference type="InterPro" id="IPR021377">
    <property type="entry name" value="DUF3006"/>
</dbReference>
<proteinExistence type="predicted"/>
<evidence type="ECO:0000313" key="2">
    <source>
        <dbReference type="Proteomes" id="UP000465601"/>
    </source>
</evidence>
<comment type="caution">
    <text evidence="1">The sequence shown here is derived from an EMBL/GenBank/DDBJ whole genome shotgun (WGS) entry which is preliminary data.</text>
</comment>
<name>A0A833HMZ3_9FIRM</name>
<dbReference type="EMBL" id="WBZB01000037">
    <property type="protein sequence ID" value="KAB3529079.1"/>
    <property type="molecule type" value="Genomic_DNA"/>
</dbReference>
<dbReference type="Pfam" id="PF11213">
    <property type="entry name" value="DUF3006"/>
    <property type="match status" value="1"/>
</dbReference>
<dbReference type="AlphaFoldDB" id="A0A833HMZ3"/>
<dbReference type="OrthoDB" id="164847at2"/>
<accession>A0A833HMZ3</accession>
<evidence type="ECO:0000313" key="1">
    <source>
        <dbReference type="EMBL" id="KAB3529079.1"/>
    </source>
</evidence>
<dbReference type="Proteomes" id="UP000465601">
    <property type="component" value="Unassembled WGS sequence"/>
</dbReference>
<organism evidence="1 2">
    <name type="scientific">Alkaliphilus serpentinus</name>
    <dbReference type="NCBI Taxonomy" id="1482731"/>
    <lineage>
        <taxon>Bacteria</taxon>
        <taxon>Bacillati</taxon>
        <taxon>Bacillota</taxon>
        <taxon>Clostridia</taxon>
        <taxon>Peptostreptococcales</taxon>
        <taxon>Natronincolaceae</taxon>
        <taxon>Alkaliphilus</taxon>
    </lineage>
</organism>